<evidence type="ECO:0000259" key="9">
    <source>
        <dbReference type="Pfam" id="PF08241"/>
    </source>
</evidence>
<evidence type="ECO:0000256" key="6">
    <source>
        <dbReference type="ARBA" id="ARBA00022691"/>
    </source>
</evidence>
<dbReference type="AlphaFoldDB" id="A0A0A2G6X2"/>
<accession>A0A0A2G6X2</accession>
<comment type="pathway">
    <text evidence="2 8">Cofactor biosynthesis; biotin biosynthesis.</text>
</comment>
<dbReference type="Gene3D" id="3.40.50.150">
    <property type="entry name" value="Vaccinia Virus protein VP39"/>
    <property type="match status" value="1"/>
</dbReference>
<dbReference type="SUPFAM" id="SSF53335">
    <property type="entry name" value="S-adenosyl-L-methionine-dependent methyltransferases"/>
    <property type="match status" value="1"/>
</dbReference>
<feature type="domain" description="Methyltransferase type 11" evidence="9">
    <location>
        <begin position="47"/>
        <end position="142"/>
    </location>
</feature>
<dbReference type="GO" id="GO:0102130">
    <property type="term" value="F:malonyl-CoA methyltransferase activity"/>
    <property type="evidence" value="ECO:0007669"/>
    <property type="project" value="UniProtKB-EC"/>
</dbReference>
<dbReference type="InterPro" id="IPR050602">
    <property type="entry name" value="Malonyl-ACP_OMT"/>
</dbReference>
<dbReference type="GO" id="GO:0032259">
    <property type="term" value="P:methylation"/>
    <property type="evidence" value="ECO:0007669"/>
    <property type="project" value="UniProtKB-KW"/>
</dbReference>
<dbReference type="InterPro" id="IPR013216">
    <property type="entry name" value="Methyltransf_11"/>
</dbReference>
<keyword evidence="6 8" id="KW-0949">S-adenosyl-L-methionine</keyword>
<dbReference type="PANTHER" id="PTHR13090">
    <property type="entry name" value="ARGININE-HYDROXYLASE NDUFAF5, MITOCHONDRIAL"/>
    <property type="match status" value="1"/>
</dbReference>
<dbReference type="InterPro" id="IPR029063">
    <property type="entry name" value="SAM-dependent_MTases_sf"/>
</dbReference>
<sequence length="258" mass="29798">MQPRDRVNRAFSRAASSYEQSAVVQKEVASRLVSLLPDRLVLEQVYEFGCGTGLLTRALEERCHITHWHINDLSSVMLEQLPPLGDKKPFLWVGDAEEVTPYHLLNSFDLIASASTLQWFSDPLGYLSKIFPMLKDVGMILFSTFGERNLYELRMLTGRGLDYISMEEIGDFMHRHFYEVTLFEEQIPLAFPNLLTLFRHLKETGVTQLLKNNTPSLLTSREALEQLEIRYRELYWHSDGGLSLTYHPIYVKASLPKR</sequence>
<dbReference type="CDD" id="cd02440">
    <property type="entry name" value="AdoMet_MTases"/>
    <property type="match status" value="1"/>
</dbReference>
<dbReference type="GO" id="GO:0008757">
    <property type="term" value="F:S-adenosylmethionine-dependent methyltransferase activity"/>
    <property type="evidence" value="ECO:0007669"/>
    <property type="project" value="InterPro"/>
</dbReference>
<dbReference type="NCBIfam" id="TIGR02072">
    <property type="entry name" value="BioC"/>
    <property type="match status" value="1"/>
</dbReference>
<dbReference type="RefSeq" id="WP_036883735.1">
    <property type="nucleotide sequence ID" value="NZ_JQZW01000008.1"/>
</dbReference>
<evidence type="ECO:0000256" key="5">
    <source>
        <dbReference type="ARBA" id="ARBA00022679"/>
    </source>
</evidence>
<keyword evidence="5 8" id="KW-0808">Transferase</keyword>
<comment type="caution">
    <text evidence="10">The sequence shown here is derived from an EMBL/GenBank/DDBJ whole genome shotgun (WGS) entry which is preliminary data.</text>
</comment>
<dbReference type="EMBL" id="JQZW01000008">
    <property type="protein sequence ID" value="KGN98187.1"/>
    <property type="molecule type" value="Genomic_DNA"/>
</dbReference>
<evidence type="ECO:0000256" key="1">
    <source>
        <dbReference type="ARBA" id="ARBA00000852"/>
    </source>
</evidence>
<reference evidence="10 11" key="1">
    <citation type="submission" date="2014-08" db="EMBL/GenBank/DDBJ databases">
        <title>Porphyromonas gingivicanis strain:COT-022_OH1391 Genome sequencing.</title>
        <authorList>
            <person name="Wallis C."/>
            <person name="Deusch O."/>
            <person name="O'Flynn C."/>
            <person name="Davis I."/>
            <person name="Jospin G."/>
            <person name="Darling A.E."/>
            <person name="Coil D.A."/>
            <person name="Alexiev A."/>
            <person name="Horsfall A."/>
            <person name="Kirkwood N."/>
            <person name="Harris S."/>
            <person name="Eisen J.A."/>
        </authorList>
    </citation>
    <scope>NUCLEOTIDE SEQUENCE [LARGE SCALE GENOMIC DNA]</scope>
    <source>
        <strain evidence="11">COT-022 OH1391</strain>
    </source>
</reference>
<dbReference type="Pfam" id="PF08241">
    <property type="entry name" value="Methyltransf_11"/>
    <property type="match status" value="1"/>
</dbReference>
<dbReference type="InterPro" id="IPR011814">
    <property type="entry name" value="BioC"/>
</dbReference>
<comment type="catalytic activity">
    <reaction evidence="1 8">
        <text>malonyl-[ACP] + S-adenosyl-L-methionine = malonyl-[ACP] methyl ester + S-adenosyl-L-homocysteine</text>
        <dbReference type="Rhea" id="RHEA:17105"/>
        <dbReference type="Rhea" id="RHEA-COMP:9623"/>
        <dbReference type="Rhea" id="RHEA-COMP:9954"/>
        <dbReference type="ChEBI" id="CHEBI:57856"/>
        <dbReference type="ChEBI" id="CHEBI:59789"/>
        <dbReference type="ChEBI" id="CHEBI:78449"/>
        <dbReference type="ChEBI" id="CHEBI:78845"/>
        <dbReference type="EC" id="2.1.1.197"/>
    </reaction>
</comment>
<dbReference type="eggNOG" id="COG0500">
    <property type="taxonomic scope" value="Bacteria"/>
</dbReference>
<name>A0A0A2G6X2_9PORP</name>
<protein>
    <recommendedName>
        <fullName evidence="3 8">Malonyl-[acyl-carrier protein] O-methyltransferase</fullName>
        <shortName evidence="8">Malonyl-ACP O-methyltransferase</shortName>
        <ecNumber evidence="3 8">2.1.1.197</ecNumber>
    </recommendedName>
    <alternativeName>
        <fullName evidence="8">Biotin synthesis protein BioC</fullName>
    </alternativeName>
</protein>
<evidence type="ECO:0000313" key="11">
    <source>
        <dbReference type="Proteomes" id="UP000030134"/>
    </source>
</evidence>
<dbReference type="EC" id="2.1.1.197" evidence="3 8"/>
<dbReference type="PANTHER" id="PTHR13090:SF1">
    <property type="entry name" value="ARGININE-HYDROXYLASE NDUFAF5, MITOCHONDRIAL"/>
    <property type="match status" value="1"/>
</dbReference>
<dbReference type="HAMAP" id="MF_00835">
    <property type="entry name" value="BioC"/>
    <property type="match status" value="1"/>
</dbReference>
<evidence type="ECO:0000256" key="8">
    <source>
        <dbReference type="HAMAP-Rule" id="MF_00835"/>
    </source>
</evidence>
<evidence type="ECO:0000313" key="10">
    <source>
        <dbReference type="EMBL" id="KGN98187.1"/>
    </source>
</evidence>
<organism evidence="10 11">
    <name type="scientific">Porphyromonas gingivicanis</name>
    <dbReference type="NCBI Taxonomy" id="266762"/>
    <lineage>
        <taxon>Bacteria</taxon>
        <taxon>Pseudomonadati</taxon>
        <taxon>Bacteroidota</taxon>
        <taxon>Bacteroidia</taxon>
        <taxon>Bacteroidales</taxon>
        <taxon>Porphyromonadaceae</taxon>
        <taxon>Porphyromonas</taxon>
    </lineage>
</organism>
<dbReference type="OrthoDB" id="9760689at2"/>
<dbReference type="GO" id="GO:0009102">
    <property type="term" value="P:biotin biosynthetic process"/>
    <property type="evidence" value="ECO:0007669"/>
    <property type="project" value="UniProtKB-UniRule"/>
</dbReference>
<comment type="similarity">
    <text evidence="8">Belongs to the methyltransferase superfamily.</text>
</comment>
<evidence type="ECO:0000256" key="7">
    <source>
        <dbReference type="ARBA" id="ARBA00022756"/>
    </source>
</evidence>
<evidence type="ECO:0000256" key="2">
    <source>
        <dbReference type="ARBA" id="ARBA00004746"/>
    </source>
</evidence>
<keyword evidence="4 8" id="KW-0489">Methyltransferase</keyword>
<keyword evidence="7 8" id="KW-0093">Biotin biosynthesis</keyword>
<comment type="function">
    <text evidence="8">Converts the free carboxyl group of a malonyl-thioester to its methyl ester by transfer of a methyl group from S-adenosyl-L-methionine (SAM). It allows to synthesize pimeloyl-ACP via the fatty acid synthetic pathway.</text>
</comment>
<gene>
    <name evidence="8" type="primary">bioC</name>
    <name evidence="10" type="ORF">HQ36_04580</name>
</gene>
<dbReference type="Proteomes" id="UP000030134">
    <property type="component" value="Unassembled WGS sequence"/>
</dbReference>
<evidence type="ECO:0000256" key="3">
    <source>
        <dbReference type="ARBA" id="ARBA00012327"/>
    </source>
</evidence>
<proteinExistence type="inferred from homology"/>
<dbReference type="STRING" id="266762.HQ36_04580"/>
<evidence type="ECO:0000256" key="4">
    <source>
        <dbReference type="ARBA" id="ARBA00022603"/>
    </source>
</evidence>
<dbReference type="GO" id="GO:0010340">
    <property type="term" value="F:carboxyl-O-methyltransferase activity"/>
    <property type="evidence" value="ECO:0007669"/>
    <property type="project" value="UniProtKB-UniRule"/>
</dbReference>
<keyword evidence="11" id="KW-1185">Reference proteome</keyword>
<dbReference type="UniPathway" id="UPA00078"/>